<feature type="compositionally biased region" description="Pro residues" evidence="1">
    <location>
        <begin position="53"/>
        <end position="63"/>
    </location>
</feature>
<dbReference type="EMBL" id="VSSQ01049065">
    <property type="protein sequence ID" value="MPN03141.1"/>
    <property type="molecule type" value="Genomic_DNA"/>
</dbReference>
<gene>
    <name evidence="2" type="ORF">SDC9_150364</name>
</gene>
<protein>
    <submittedName>
        <fullName evidence="2">Uncharacterized protein</fullName>
    </submittedName>
</protein>
<name>A0A645EMA1_9ZZZZ</name>
<feature type="region of interest" description="Disordered" evidence="1">
    <location>
        <begin position="1"/>
        <end position="101"/>
    </location>
</feature>
<proteinExistence type="predicted"/>
<sequence>MGQERSRPRCSPGGRTDRRVPCAGVHPPGDGGLHPGVRLHLPAQRHPRHRGGPPAPEEAVPPHPGRRAAGPDRVGARRGDRHRGSGPRLRGVPRPGHHAGDVRRGAVPLLLLPQGLPGHRPRRGGLRLPAAGRRRRRRERHPAQPVVPAGRLVRLDVHGRRQALFRDASPRSGGGHPQVAGRLHRELSQVRLGTGGRRRGDVLFAVGLRPAPRRVHQGPVGRHLDLPFRHGDAAVRVPHRPR</sequence>
<evidence type="ECO:0000313" key="2">
    <source>
        <dbReference type="EMBL" id="MPN03141.1"/>
    </source>
</evidence>
<evidence type="ECO:0000256" key="1">
    <source>
        <dbReference type="SAM" id="MobiDB-lite"/>
    </source>
</evidence>
<organism evidence="2">
    <name type="scientific">bioreactor metagenome</name>
    <dbReference type="NCBI Taxonomy" id="1076179"/>
    <lineage>
        <taxon>unclassified sequences</taxon>
        <taxon>metagenomes</taxon>
        <taxon>ecological metagenomes</taxon>
    </lineage>
</organism>
<accession>A0A645EMA1</accession>
<reference evidence="2" key="1">
    <citation type="submission" date="2019-08" db="EMBL/GenBank/DDBJ databases">
        <authorList>
            <person name="Kucharzyk K."/>
            <person name="Murdoch R.W."/>
            <person name="Higgins S."/>
            <person name="Loffler F."/>
        </authorList>
    </citation>
    <scope>NUCLEOTIDE SEQUENCE</scope>
</reference>
<feature type="region of interest" description="Disordered" evidence="1">
    <location>
        <begin position="113"/>
        <end position="143"/>
    </location>
</feature>
<dbReference type="AlphaFoldDB" id="A0A645EMA1"/>
<comment type="caution">
    <text evidence="2">The sequence shown here is derived from an EMBL/GenBank/DDBJ whole genome shotgun (WGS) entry which is preliminary data.</text>
</comment>